<proteinExistence type="predicted"/>
<accession>A0A3N1PA52</accession>
<keyword evidence="3" id="KW-1185">Reference proteome</keyword>
<dbReference type="SMART" id="SM00421">
    <property type="entry name" value="HTH_LUXR"/>
    <property type="match status" value="1"/>
</dbReference>
<reference evidence="2 3" key="1">
    <citation type="submission" date="2018-11" db="EMBL/GenBank/DDBJ databases">
        <title>Genomic Encyclopedia of Type Strains, Phase IV (KMG-IV): sequencing the most valuable type-strain genomes for metagenomic binning, comparative biology and taxonomic classification.</title>
        <authorList>
            <person name="Goeker M."/>
        </authorList>
    </citation>
    <scope>NUCLEOTIDE SEQUENCE [LARGE SCALE GENOMIC DNA]</scope>
    <source>
        <strain evidence="2 3">DSM 16974</strain>
    </source>
</reference>
<dbReference type="Gene3D" id="1.10.10.10">
    <property type="entry name" value="Winged helix-like DNA-binding domain superfamily/Winged helix DNA-binding domain"/>
    <property type="match status" value="1"/>
</dbReference>
<dbReference type="SUPFAM" id="SSF46894">
    <property type="entry name" value="C-terminal effector domain of the bipartite response regulators"/>
    <property type="match status" value="1"/>
</dbReference>
<keyword evidence="2" id="KW-0238">DNA-binding</keyword>
<evidence type="ECO:0000259" key="1">
    <source>
        <dbReference type="SMART" id="SM00421"/>
    </source>
</evidence>
<protein>
    <submittedName>
        <fullName evidence="2">DNA-binding CsgD family transcriptional regulator</fullName>
    </submittedName>
</protein>
<name>A0A3N1PA52_9GAMM</name>
<dbReference type="GO" id="GO:0003677">
    <property type="term" value="F:DNA binding"/>
    <property type="evidence" value="ECO:0007669"/>
    <property type="project" value="UniProtKB-KW"/>
</dbReference>
<dbReference type="EMBL" id="RJUK01000001">
    <property type="protein sequence ID" value="ROQ21566.1"/>
    <property type="molecule type" value="Genomic_DNA"/>
</dbReference>
<evidence type="ECO:0000313" key="2">
    <source>
        <dbReference type="EMBL" id="ROQ21566.1"/>
    </source>
</evidence>
<sequence>MPDDTLRKRFAEHNEQLLGTLYGSALSNGQWGPFLKRMIDLTGSRSARLLLLNQGANTVQRSIKVNIDDSAHQRYVEHFVNLCPWRTELGEKPTGQLYSTYLDFSCRQPTFYQTEFFNDWARGLDIHHGVCGTVYSTEQHKVQLLIQRTGGQGYYSREETNLINSVLPHMRQALRLSAQMADREARLTSALNAAQSHPLPFVLFNANGQIRYLSPQLEQAAPMGLRFTSNGVEFTDPNLNPPFKAALQRLTGQAAHCQSLEWRFEVPRPHCPPLYCLLTPVFPGAEPNLPFWQTDIHAALYIRDPLAQIGRRHQQLVTAYGLTDTEARLALDIALGLELKAVATRDHRSIHTLRSQLKSVFNKTGCSRQSQLAALVNQLPAR</sequence>
<dbReference type="Proteomes" id="UP000273643">
    <property type="component" value="Unassembled WGS sequence"/>
</dbReference>
<dbReference type="RefSeq" id="WP_123638541.1">
    <property type="nucleotide sequence ID" value="NZ_RJUK01000001.1"/>
</dbReference>
<dbReference type="InterPro" id="IPR036388">
    <property type="entry name" value="WH-like_DNA-bd_sf"/>
</dbReference>
<gene>
    <name evidence="2" type="ORF">EDC38_2192</name>
</gene>
<evidence type="ECO:0000313" key="3">
    <source>
        <dbReference type="Proteomes" id="UP000273643"/>
    </source>
</evidence>
<comment type="caution">
    <text evidence="2">The sequence shown here is derived from an EMBL/GenBank/DDBJ whole genome shotgun (WGS) entry which is preliminary data.</text>
</comment>
<organism evidence="2 3">
    <name type="scientific">Marinimicrobium koreense</name>
    <dbReference type="NCBI Taxonomy" id="306545"/>
    <lineage>
        <taxon>Bacteria</taxon>
        <taxon>Pseudomonadati</taxon>
        <taxon>Pseudomonadota</taxon>
        <taxon>Gammaproteobacteria</taxon>
        <taxon>Cellvibrionales</taxon>
        <taxon>Cellvibrionaceae</taxon>
        <taxon>Marinimicrobium</taxon>
    </lineage>
</organism>
<feature type="domain" description="HTH luxR-type" evidence="1">
    <location>
        <begin position="319"/>
        <end position="376"/>
    </location>
</feature>
<dbReference type="OrthoDB" id="5497412at2"/>
<dbReference type="InterPro" id="IPR016032">
    <property type="entry name" value="Sig_transdc_resp-reg_C-effctor"/>
</dbReference>
<dbReference type="AlphaFoldDB" id="A0A3N1PA52"/>
<dbReference type="InterPro" id="IPR000792">
    <property type="entry name" value="Tscrpt_reg_LuxR_C"/>
</dbReference>
<dbReference type="GO" id="GO:0006355">
    <property type="term" value="P:regulation of DNA-templated transcription"/>
    <property type="evidence" value="ECO:0007669"/>
    <property type="project" value="InterPro"/>
</dbReference>